<dbReference type="InterPro" id="IPR051557">
    <property type="entry name" value="NipSnap_domain"/>
</dbReference>
<dbReference type="RefSeq" id="WP_190294096.1">
    <property type="nucleotide sequence ID" value="NZ_JABFCZ010000037.1"/>
</dbReference>
<evidence type="ECO:0000313" key="4">
    <source>
        <dbReference type="Proteomes" id="UP000598467"/>
    </source>
</evidence>
<reference evidence="3" key="1">
    <citation type="submission" date="2020-05" db="EMBL/GenBank/DDBJ databases">
        <title>Identification of trans-AT polyketide cluster in two marine bacteria, producers of a novel glutaramide-containing polyketide sesbanimide D and analogs.</title>
        <authorList>
            <person name="Kacar D."/>
            <person name="Rodriguez P."/>
            <person name="Canedo L."/>
            <person name="Gonzalez E."/>
            <person name="Galan B."/>
            <person name="De La Calle F."/>
            <person name="Garcia J.L."/>
        </authorList>
    </citation>
    <scope>NUCLEOTIDE SEQUENCE</scope>
    <source>
        <strain evidence="3">PHM038</strain>
    </source>
</reference>
<name>A0A926P6Q7_9HYPH</name>
<evidence type="ECO:0000259" key="2">
    <source>
        <dbReference type="Pfam" id="PF07978"/>
    </source>
</evidence>
<dbReference type="AlphaFoldDB" id="A0A926P6Q7"/>
<dbReference type="InterPro" id="IPR011008">
    <property type="entry name" value="Dimeric_a/b-barrel"/>
</dbReference>
<dbReference type="InterPro" id="IPR012577">
    <property type="entry name" value="NIPSNAP"/>
</dbReference>
<dbReference type="PANTHER" id="PTHR21017:SF17">
    <property type="entry name" value="PROTEIN NIPSNAP"/>
    <property type="match status" value="1"/>
</dbReference>
<dbReference type="Proteomes" id="UP000598467">
    <property type="component" value="Unassembled WGS sequence"/>
</dbReference>
<organism evidence="3 4">
    <name type="scientific">Roseibium aggregatum</name>
    <dbReference type="NCBI Taxonomy" id="187304"/>
    <lineage>
        <taxon>Bacteria</taxon>
        <taxon>Pseudomonadati</taxon>
        <taxon>Pseudomonadota</taxon>
        <taxon>Alphaproteobacteria</taxon>
        <taxon>Hyphomicrobiales</taxon>
        <taxon>Stappiaceae</taxon>
        <taxon>Roseibium</taxon>
    </lineage>
</organism>
<dbReference type="Pfam" id="PF07978">
    <property type="entry name" value="NIPSNAP"/>
    <property type="match status" value="2"/>
</dbReference>
<feature type="domain" description="NIPSNAP" evidence="2">
    <location>
        <begin position="4"/>
        <end position="72"/>
    </location>
</feature>
<sequence>MKFYEIATLKTVIFGAGKAAPALEAFLKAPEAKGTLLGAFGTDIGGLNEIYVLRGFDTLDDMMQERDRAILSDNPMGCMEHLVDLRFDSYKPFDFLKPVETGDFGPVYEFRTYKAKLNGIAATQDKWREAIPPRVAYSPLTIAMYGIDGSPRVTQIWPYRSLEERAKARAQSVTDGNWPPKGGPDWLNPDMTSAIAMPLAFSPLK</sequence>
<evidence type="ECO:0000256" key="1">
    <source>
        <dbReference type="ARBA" id="ARBA00005291"/>
    </source>
</evidence>
<comment type="caution">
    <text evidence="3">The sequence shown here is derived from an EMBL/GenBank/DDBJ whole genome shotgun (WGS) entry which is preliminary data.</text>
</comment>
<protein>
    <submittedName>
        <fullName evidence="3">NIPSNAP family protein</fullName>
    </submittedName>
</protein>
<feature type="domain" description="NIPSNAP" evidence="2">
    <location>
        <begin position="108"/>
        <end position="203"/>
    </location>
</feature>
<proteinExistence type="inferred from homology"/>
<dbReference type="PANTHER" id="PTHR21017">
    <property type="entry name" value="NIPSNAP-RELATED"/>
    <property type="match status" value="1"/>
</dbReference>
<comment type="similarity">
    <text evidence="1">Belongs to the NipSnap family.</text>
</comment>
<evidence type="ECO:0000313" key="3">
    <source>
        <dbReference type="EMBL" id="MBD1549407.1"/>
    </source>
</evidence>
<dbReference type="EMBL" id="JABFCZ010000037">
    <property type="protein sequence ID" value="MBD1549407.1"/>
    <property type="molecule type" value="Genomic_DNA"/>
</dbReference>
<gene>
    <name evidence="3" type="ORF">HK439_24370</name>
</gene>
<dbReference type="SUPFAM" id="SSF54909">
    <property type="entry name" value="Dimeric alpha+beta barrel"/>
    <property type="match status" value="2"/>
</dbReference>
<accession>A0A926P6Q7</accession>
<dbReference type="Gene3D" id="3.30.70.100">
    <property type="match status" value="1"/>
</dbReference>